<organism evidence="2 3">
    <name type="scientific">Teratosphaeria nubilosa</name>
    <dbReference type="NCBI Taxonomy" id="161662"/>
    <lineage>
        <taxon>Eukaryota</taxon>
        <taxon>Fungi</taxon>
        <taxon>Dikarya</taxon>
        <taxon>Ascomycota</taxon>
        <taxon>Pezizomycotina</taxon>
        <taxon>Dothideomycetes</taxon>
        <taxon>Dothideomycetidae</taxon>
        <taxon>Mycosphaerellales</taxon>
        <taxon>Teratosphaeriaceae</taxon>
        <taxon>Teratosphaeria</taxon>
    </lineage>
</organism>
<dbReference type="OrthoDB" id="5352132at2759"/>
<feature type="compositionally biased region" description="Polar residues" evidence="1">
    <location>
        <begin position="319"/>
        <end position="333"/>
    </location>
</feature>
<feature type="compositionally biased region" description="Basic and acidic residues" evidence="1">
    <location>
        <begin position="176"/>
        <end position="235"/>
    </location>
</feature>
<dbReference type="AlphaFoldDB" id="A0A6G1L3D5"/>
<protein>
    <submittedName>
        <fullName evidence="2">Pal1-domain-containing protein</fullName>
    </submittedName>
</protein>
<evidence type="ECO:0000313" key="2">
    <source>
        <dbReference type="EMBL" id="KAF2767069.1"/>
    </source>
</evidence>
<feature type="region of interest" description="Disordered" evidence="1">
    <location>
        <begin position="108"/>
        <end position="453"/>
    </location>
</feature>
<feature type="region of interest" description="Disordered" evidence="1">
    <location>
        <begin position="472"/>
        <end position="537"/>
    </location>
</feature>
<gene>
    <name evidence="2" type="ORF">EJ03DRAFT_161705</name>
</gene>
<sequence>MANTTAVEGAILAANNNNQAYGYRQPSPNNLTTTFSSNNPFRNRATSPGQTSPQIAPPRPINMSNNPFLDASELGISNDGPNEQRNGMPHNANMAADIFDDLTLLDRQLINSPPPPPYSNGDHQRSGAPPAPSSSRPLASGGRREAPPRPPRAPPSPLKRDVPRPRPRGMSESSVLDEKERRVRRERERERERGHRPDRTESEERRRRERRREREDRHRLEKEKVRNGARSDRPGKKPQGLDIIDKLDVTGIYGSGLFHHDGPFDACNPHRNKAKSRRPAPMQAFPADSANMQLGGAGPLRSRLDLDRFHGRGEEGFSEYSTTKKATTTNYINPTEKVEPIHGNESHGLGTSTFLEGAPASKSALQRRESEDQDMPTQNGISNGGGLTRKKSLAQRLRGMSSTRRQGSGDMRSPDARYNEGLETSAVSQIGQKSISAGGPARARYTKENEINPFDNEYDSAFDKKAAQIRIAEQERRPSAGRARAPSSPKEAGLMRSFSNEAPTRDSNEEQKPAGGFLNRMRSIKGGRRSRPERRDT</sequence>
<feature type="compositionally biased region" description="Low complexity" evidence="1">
    <location>
        <begin position="480"/>
        <end position="489"/>
    </location>
</feature>
<feature type="compositionally biased region" description="Basic residues" evidence="1">
    <location>
        <begin position="522"/>
        <end position="537"/>
    </location>
</feature>
<dbReference type="EMBL" id="ML995861">
    <property type="protein sequence ID" value="KAF2767069.1"/>
    <property type="molecule type" value="Genomic_DNA"/>
</dbReference>
<dbReference type="Pfam" id="PF08316">
    <property type="entry name" value="Pal1"/>
    <property type="match status" value="1"/>
</dbReference>
<feature type="compositionally biased region" description="Basic and acidic residues" evidence="1">
    <location>
        <begin position="336"/>
        <end position="345"/>
    </location>
</feature>
<dbReference type="InterPro" id="IPR013226">
    <property type="entry name" value="Pal1"/>
</dbReference>
<name>A0A6G1L3D5_9PEZI</name>
<dbReference type="Proteomes" id="UP000799436">
    <property type="component" value="Unassembled WGS sequence"/>
</dbReference>
<reference evidence="2" key="1">
    <citation type="journal article" date="2020" name="Stud. Mycol.">
        <title>101 Dothideomycetes genomes: a test case for predicting lifestyles and emergence of pathogens.</title>
        <authorList>
            <person name="Haridas S."/>
            <person name="Albert R."/>
            <person name="Binder M."/>
            <person name="Bloem J."/>
            <person name="Labutti K."/>
            <person name="Salamov A."/>
            <person name="Andreopoulos B."/>
            <person name="Baker S."/>
            <person name="Barry K."/>
            <person name="Bills G."/>
            <person name="Bluhm B."/>
            <person name="Cannon C."/>
            <person name="Castanera R."/>
            <person name="Culley D."/>
            <person name="Daum C."/>
            <person name="Ezra D."/>
            <person name="Gonzalez J."/>
            <person name="Henrissat B."/>
            <person name="Kuo A."/>
            <person name="Liang C."/>
            <person name="Lipzen A."/>
            <person name="Lutzoni F."/>
            <person name="Magnuson J."/>
            <person name="Mondo S."/>
            <person name="Nolan M."/>
            <person name="Ohm R."/>
            <person name="Pangilinan J."/>
            <person name="Park H.-J."/>
            <person name="Ramirez L."/>
            <person name="Alfaro M."/>
            <person name="Sun H."/>
            <person name="Tritt A."/>
            <person name="Yoshinaga Y."/>
            <person name="Zwiers L.-H."/>
            <person name="Turgeon B."/>
            <person name="Goodwin S."/>
            <person name="Spatafora J."/>
            <person name="Crous P."/>
            <person name="Grigoriev I."/>
        </authorList>
    </citation>
    <scope>NUCLEOTIDE SEQUENCE</scope>
    <source>
        <strain evidence="2">CBS 116005</strain>
    </source>
</reference>
<evidence type="ECO:0000256" key="1">
    <source>
        <dbReference type="SAM" id="MobiDB-lite"/>
    </source>
</evidence>
<feature type="compositionally biased region" description="Polar residues" evidence="1">
    <location>
        <begin position="21"/>
        <end position="54"/>
    </location>
</feature>
<feature type="compositionally biased region" description="Basic and acidic residues" evidence="1">
    <location>
        <begin position="503"/>
        <end position="512"/>
    </location>
</feature>
<keyword evidence="3" id="KW-1185">Reference proteome</keyword>
<feature type="compositionally biased region" description="Pro residues" evidence="1">
    <location>
        <begin position="148"/>
        <end position="157"/>
    </location>
</feature>
<proteinExistence type="predicted"/>
<evidence type="ECO:0000313" key="3">
    <source>
        <dbReference type="Proteomes" id="UP000799436"/>
    </source>
</evidence>
<accession>A0A6G1L3D5</accession>
<dbReference type="PANTHER" id="PTHR28307:SF2">
    <property type="entry name" value="PROTEIN PAL1"/>
    <property type="match status" value="1"/>
</dbReference>
<dbReference type="GO" id="GO:0005737">
    <property type="term" value="C:cytoplasm"/>
    <property type="evidence" value="ECO:0007669"/>
    <property type="project" value="TreeGrafter"/>
</dbReference>
<feature type="compositionally biased region" description="Basic and acidic residues" evidence="1">
    <location>
        <begin position="302"/>
        <end position="315"/>
    </location>
</feature>
<feature type="compositionally biased region" description="Polar residues" evidence="1">
    <location>
        <begin position="425"/>
        <end position="435"/>
    </location>
</feature>
<dbReference type="PANTHER" id="PTHR28307">
    <property type="entry name" value="PROTEIN PAL1"/>
    <property type="match status" value="1"/>
</dbReference>
<feature type="region of interest" description="Disordered" evidence="1">
    <location>
        <begin position="21"/>
        <end position="91"/>
    </location>
</feature>